<gene>
    <name evidence="1" type="ORF">JMJ55_16015</name>
</gene>
<name>A0ABS1V7W8_9PROT</name>
<dbReference type="EMBL" id="JAEUXJ010000006">
    <property type="protein sequence ID" value="MBL6456844.1"/>
    <property type="molecule type" value="Genomic_DNA"/>
</dbReference>
<dbReference type="RefSeq" id="WP_202826584.1">
    <property type="nucleotide sequence ID" value="NZ_JAEUXJ010000006.1"/>
</dbReference>
<keyword evidence="2" id="KW-1185">Reference proteome</keyword>
<evidence type="ECO:0000313" key="2">
    <source>
        <dbReference type="Proteomes" id="UP000606490"/>
    </source>
</evidence>
<reference evidence="1 2" key="1">
    <citation type="submission" date="2021-01" db="EMBL/GenBank/DDBJ databases">
        <title>Belnapia mucosa sp. nov. and Belnapia arida sp. nov., isolated from the Tabernas Desert (Almeria, Spain).</title>
        <authorList>
            <person name="Molina-Menor E."/>
            <person name="Vidal-Verdu A."/>
            <person name="Calonge A."/>
            <person name="Satari L."/>
            <person name="Pereto Magraner J."/>
            <person name="Porcar Miralles M."/>
        </authorList>
    </citation>
    <scope>NUCLEOTIDE SEQUENCE [LARGE SCALE GENOMIC DNA]</scope>
    <source>
        <strain evidence="1 2">T6</strain>
    </source>
</reference>
<proteinExistence type="predicted"/>
<sequence length="103" mass="10956">MSAIVAPEWVTYLTDAAEPVPGHAGPRVGDPVELRPRRGGLEIEAWSAAGTRLGRLPPAERVAFEEWTLGSALPLRGRIAAVVPRPHQNGAGRIHIRVSAPGN</sequence>
<protein>
    <submittedName>
        <fullName evidence="1">Uncharacterized protein</fullName>
    </submittedName>
</protein>
<evidence type="ECO:0000313" key="1">
    <source>
        <dbReference type="EMBL" id="MBL6456844.1"/>
    </source>
</evidence>
<accession>A0ABS1V7W8</accession>
<comment type="caution">
    <text evidence="1">The sequence shown here is derived from an EMBL/GenBank/DDBJ whole genome shotgun (WGS) entry which is preliminary data.</text>
</comment>
<dbReference type="Proteomes" id="UP000606490">
    <property type="component" value="Unassembled WGS sequence"/>
</dbReference>
<organism evidence="1 2">
    <name type="scientific">Belnapia mucosa</name>
    <dbReference type="NCBI Taxonomy" id="2804532"/>
    <lineage>
        <taxon>Bacteria</taxon>
        <taxon>Pseudomonadati</taxon>
        <taxon>Pseudomonadota</taxon>
        <taxon>Alphaproteobacteria</taxon>
        <taxon>Acetobacterales</taxon>
        <taxon>Roseomonadaceae</taxon>
        <taxon>Belnapia</taxon>
    </lineage>
</organism>